<dbReference type="RefSeq" id="WP_255852284.1">
    <property type="nucleotide sequence ID" value="NZ_CP073347.1"/>
</dbReference>
<evidence type="ECO:0000313" key="2">
    <source>
        <dbReference type="Proteomes" id="UP001058461"/>
    </source>
</evidence>
<dbReference type="SUPFAM" id="SSF89550">
    <property type="entry name" value="PHP domain-like"/>
    <property type="match status" value="1"/>
</dbReference>
<dbReference type="Gene3D" id="3.20.20.140">
    <property type="entry name" value="Metal-dependent hydrolases"/>
    <property type="match status" value="1"/>
</dbReference>
<dbReference type="Proteomes" id="UP001058461">
    <property type="component" value="Chromosome"/>
</dbReference>
<protein>
    <recommendedName>
        <fullName evidence="3">DUF3604 domain-containing protein</fullName>
    </recommendedName>
</protein>
<proteinExistence type="predicted"/>
<name>A0ABY5HH13_9GAMM</name>
<organism evidence="1 2">
    <name type="scientific">Marinobacterium rhizophilum</name>
    <dbReference type="NCBI Taxonomy" id="420402"/>
    <lineage>
        <taxon>Bacteria</taxon>
        <taxon>Pseudomonadati</taxon>
        <taxon>Pseudomonadota</taxon>
        <taxon>Gammaproteobacteria</taxon>
        <taxon>Oceanospirillales</taxon>
        <taxon>Oceanospirillaceae</taxon>
        <taxon>Marinobacterium</taxon>
    </lineage>
</organism>
<gene>
    <name evidence="1" type="ORF">KDW95_13155</name>
</gene>
<accession>A0ABY5HH13</accession>
<sequence>MTTMQNPYRKSRYWLKGNIHVHSDRSTRASLAGFDSEHGRSIEEIYARSCQPPFNFDFICASISVFDDGIQLFADTPENEKVTAIPGREIQNETVNHGTYTGGYFESPEAKYLHVLTIGNPGGLSICCHPMFFEKGRPRNGGAWKNIKSALLNPCEKLAELKVAGIEIYNGLTMMENHFVDGTYGADYAQGCWGDMLMAGYRYLGFAGNDEFYREPYIYEYFSPLGYIQVACDDRSVASILAAITRGQFYASTGIQLAETPLEVETQPDGVEFSLAACDEVIWSAIVHEKSGPDGWALNRYTIAQSDSCHYRQTREWKYIRFQAQHPYNPLIRAWLQPLYGPCWEDHDAAPREGANEDAVHPGRPPRAI</sequence>
<dbReference type="InterPro" id="IPR016195">
    <property type="entry name" value="Pol/histidinol_Pase-like"/>
</dbReference>
<reference evidence="1" key="1">
    <citation type="submission" date="2021-04" db="EMBL/GenBank/DDBJ databases">
        <title>Oceanospirillales bacteria with DddD are important DMSP degraders in coastal seawater.</title>
        <authorList>
            <person name="Liu J."/>
        </authorList>
    </citation>
    <scope>NUCLEOTIDE SEQUENCE</scope>
    <source>
        <strain evidence="1">D13-1</strain>
    </source>
</reference>
<keyword evidence="2" id="KW-1185">Reference proteome</keyword>
<dbReference type="EMBL" id="CP073347">
    <property type="protein sequence ID" value="UTW10251.1"/>
    <property type="molecule type" value="Genomic_DNA"/>
</dbReference>
<evidence type="ECO:0008006" key="3">
    <source>
        <dbReference type="Google" id="ProtNLM"/>
    </source>
</evidence>
<evidence type="ECO:0000313" key="1">
    <source>
        <dbReference type="EMBL" id="UTW10251.1"/>
    </source>
</evidence>